<reference evidence="2 3" key="1">
    <citation type="submission" date="2018-10" db="EMBL/GenBank/DDBJ databases">
        <authorList>
            <person name="Li J."/>
        </authorList>
    </citation>
    <scope>NUCLEOTIDE SEQUENCE [LARGE SCALE GENOMIC DNA]</scope>
    <source>
        <strain evidence="2 3">ZD1-4</strain>
    </source>
</reference>
<feature type="signal peptide" evidence="1">
    <location>
        <begin position="1"/>
        <end position="18"/>
    </location>
</feature>
<dbReference type="EMBL" id="RCWJ01000001">
    <property type="protein sequence ID" value="RLQ85534.1"/>
    <property type="molecule type" value="Genomic_DNA"/>
</dbReference>
<evidence type="ECO:0000313" key="3">
    <source>
        <dbReference type="Proteomes" id="UP000282460"/>
    </source>
</evidence>
<name>A0A3L7J4T0_9MICO</name>
<comment type="caution">
    <text evidence="2">The sequence shown here is derived from an EMBL/GenBank/DDBJ whole genome shotgun (WGS) entry which is preliminary data.</text>
</comment>
<gene>
    <name evidence="2" type="ORF">D9V28_01185</name>
</gene>
<dbReference type="Proteomes" id="UP000282460">
    <property type="component" value="Unassembled WGS sequence"/>
</dbReference>
<keyword evidence="1" id="KW-0732">Signal</keyword>
<keyword evidence="3" id="KW-1185">Reference proteome</keyword>
<dbReference type="PROSITE" id="PS51257">
    <property type="entry name" value="PROKAR_LIPOPROTEIN"/>
    <property type="match status" value="1"/>
</dbReference>
<proteinExistence type="predicted"/>
<feature type="chain" id="PRO_5038786626" description="DNA modification methylase" evidence="1">
    <location>
        <begin position="19"/>
        <end position="158"/>
    </location>
</feature>
<evidence type="ECO:0000313" key="2">
    <source>
        <dbReference type="EMBL" id="RLQ85534.1"/>
    </source>
</evidence>
<protein>
    <recommendedName>
        <fullName evidence="4">DNA modification methylase</fullName>
    </recommendedName>
</protein>
<dbReference type="OrthoDB" id="3267550at2"/>
<evidence type="ECO:0008006" key="4">
    <source>
        <dbReference type="Google" id="ProtNLM"/>
    </source>
</evidence>
<sequence>MKARLIASVALAATVVFGATGCNLVSPQATTKEYDPSDGVSANLGDIRLRNLIVVTEDGTDGNLIFTAVNTGSAHSLSIQFGEDDTTVNTVIDGNSSTVFGGEDADPIALTGIDATPGSMTTIFVQYGNETGKEVLVPVLDGSIEPYNEFIPEAATAE</sequence>
<accession>A0A3L7J4T0</accession>
<organism evidence="2 3">
    <name type="scientific">Mycetocola zhadangensis</name>
    <dbReference type="NCBI Taxonomy" id="1164595"/>
    <lineage>
        <taxon>Bacteria</taxon>
        <taxon>Bacillati</taxon>
        <taxon>Actinomycetota</taxon>
        <taxon>Actinomycetes</taxon>
        <taxon>Micrococcales</taxon>
        <taxon>Microbacteriaceae</taxon>
        <taxon>Mycetocola</taxon>
    </lineage>
</organism>
<dbReference type="AlphaFoldDB" id="A0A3L7J4T0"/>
<dbReference type="RefSeq" id="WP_121657898.1">
    <property type="nucleotide sequence ID" value="NZ_BMEK01000001.1"/>
</dbReference>
<evidence type="ECO:0000256" key="1">
    <source>
        <dbReference type="SAM" id="SignalP"/>
    </source>
</evidence>